<feature type="region of interest" description="Disordered" evidence="6">
    <location>
        <begin position="507"/>
        <end position="533"/>
    </location>
</feature>
<dbReference type="Pfam" id="PF02721">
    <property type="entry name" value="DUF223"/>
    <property type="match status" value="1"/>
</dbReference>
<dbReference type="EnsemblPlants" id="AES65761">
    <property type="protein sequence ID" value="AES65761"/>
    <property type="gene ID" value="MTR_2g048560"/>
</dbReference>
<evidence type="ECO:0000256" key="6">
    <source>
        <dbReference type="SAM" id="MobiDB-lite"/>
    </source>
</evidence>
<dbReference type="CDD" id="cd04481">
    <property type="entry name" value="RPA1_DBD_B_like"/>
    <property type="match status" value="1"/>
</dbReference>
<dbReference type="HOGENOM" id="CLU_023486_4_0_1"/>
<dbReference type="Pfam" id="PF08646">
    <property type="entry name" value="Rep_fac-A_C"/>
    <property type="match status" value="1"/>
</dbReference>
<reference evidence="9 11" key="1">
    <citation type="journal article" date="2011" name="Nature">
        <title>The Medicago genome provides insight into the evolution of rhizobial symbioses.</title>
        <authorList>
            <person name="Young N.D."/>
            <person name="Debelle F."/>
            <person name="Oldroyd G.E."/>
            <person name="Geurts R."/>
            <person name="Cannon S.B."/>
            <person name="Udvardi M.K."/>
            <person name="Benedito V.A."/>
            <person name="Mayer K.F."/>
            <person name="Gouzy J."/>
            <person name="Schoof H."/>
            <person name="Van de Peer Y."/>
            <person name="Proost S."/>
            <person name="Cook D.R."/>
            <person name="Meyers B.C."/>
            <person name="Spannagl M."/>
            <person name="Cheung F."/>
            <person name="De Mita S."/>
            <person name="Krishnakumar V."/>
            <person name="Gundlach H."/>
            <person name="Zhou S."/>
            <person name="Mudge J."/>
            <person name="Bharti A.K."/>
            <person name="Murray J.D."/>
            <person name="Naoumkina M.A."/>
            <person name="Rosen B."/>
            <person name="Silverstein K.A."/>
            <person name="Tang H."/>
            <person name="Rombauts S."/>
            <person name="Zhao P.X."/>
            <person name="Zhou P."/>
            <person name="Barbe V."/>
            <person name="Bardou P."/>
            <person name="Bechner M."/>
            <person name="Bellec A."/>
            <person name="Berger A."/>
            <person name="Berges H."/>
            <person name="Bidwell S."/>
            <person name="Bisseling T."/>
            <person name="Choisne N."/>
            <person name="Couloux A."/>
            <person name="Denny R."/>
            <person name="Deshpande S."/>
            <person name="Dai X."/>
            <person name="Doyle J.J."/>
            <person name="Dudez A.M."/>
            <person name="Farmer A.D."/>
            <person name="Fouteau S."/>
            <person name="Franken C."/>
            <person name="Gibelin C."/>
            <person name="Gish J."/>
            <person name="Goldstein S."/>
            <person name="Gonzalez A.J."/>
            <person name="Green P.J."/>
            <person name="Hallab A."/>
            <person name="Hartog M."/>
            <person name="Hua A."/>
            <person name="Humphray S.J."/>
            <person name="Jeong D.H."/>
            <person name="Jing Y."/>
            <person name="Jocker A."/>
            <person name="Kenton S.M."/>
            <person name="Kim D.J."/>
            <person name="Klee K."/>
            <person name="Lai H."/>
            <person name="Lang C."/>
            <person name="Lin S."/>
            <person name="Macmil S.L."/>
            <person name="Magdelenat G."/>
            <person name="Matthews L."/>
            <person name="McCorrison J."/>
            <person name="Monaghan E.L."/>
            <person name="Mun J.H."/>
            <person name="Najar F.Z."/>
            <person name="Nicholson C."/>
            <person name="Noirot C."/>
            <person name="O'Bleness M."/>
            <person name="Paule C.R."/>
            <person name="Poulain J."/>
            <person name="Prion F."/>
            <person name="Qin B."/>
            <person name="Qu C."/>
            <person name="Retzel E.F."/>
            <person name="Riddle C."/>
            <person name="Sallet E."/>
            <person name="Samain S."/>
            <person name="Samson N."/>
            <person name="Sanders I."/>
            <person name="Saurat O."/>
            <person name="Scarpelli C."/>
            <person name="Schiex T."/>
            <person name="Segurens B."/>
            <person name="Severin A.J."/>
            <person name="Sherrier D.J."/>
            <person name="Shi R."/>
            <person name="Sims S."/>
            <person name="Singer S.R."/>
            <person name="Sinharoy S."/>
            <person name="Sterck L."/>
            <person name="Viollet A."/>
            <person name="Wang B.B."/>
            <person name="Wang K."/>
            <person name="Wang M."/>
            <person name="Wang X."/>
            <person name="Warfsmann J."/>
            <person name="Weissenbach J."/>
            <person name="White D.D."/>
            <person name="White J.D."/>
            <person name="Wiley G.B."/>
            <person name="Wincker P."/>
            <person name="Xing Y."/>
            <person name="Yang L."/>
            <person name="Yao Z."/>
            <person name="Ying F."/>
            <person name="Zhai J."/>
            <person name="Zhou L."/>
            <person name="Zuber A."/>
            <person name="Denarie J."/>
            <person name="Dixon R.A."/>
            <person name="May G.D."/>
            <person name="Schwartz D.C."/>
            <person name="Rogers J."/>
            <person name="Quetier F."/>
            <person name="Town C.D."/>
            <person name="Roe B.A."/>
        </authorList>
    </citation>
    <scope>NUCLEOTIDE SEQUENCE [LARGE SCALE GENOMIC DNA]</scope>
    <source>
        <strain evidence="9">A17</strain>
        <strain evidence="10 11">cv. Jemalong A17</strain>
    </source>
</reference>
<dbReference type="GO" id="GO:0005662">
    <property type="term" value="C:DNA replication factor A complex"/>
    <property type="evidence" value="ECO:0000318"/>
    <property type="project" value="GO_Central"/>
</dbReference>
<keyword evidence="2" id="KW-0479">Metal-binding</keyword>
<comment type="similarity">
    <text evidence="1">Belongs to the replication factor A protein 1 family.</text>
</comment>
<dbReference type="Gene3D" id="2.40.50.140">
    <property type="entry name" value="Nucleic acid-binding proteins"/>
    <property type="match status" value="3"/>
</dbReference>
<evidence type="ECO:0000256" key="3">
    <source>
        <dbReference type="ARBA" id="ARBA00022771"/>
    </source>
</evidence>
<sequence>MAPKIDLISDISPSKENWNIRVRVVRLWFVRDMKKDQLPYSLEMVLMDNKGDRINASVRRTLIYKYEKELREDRVFSIGNFSVASNVGSYRTARHPYKINFQYGTKIKQCDDKFVPADIYVIGDSREIFQSEYDTDYLIDVMGMLKAVGVEKSYTRNGSQSKMIPIELDYDGFRFKVTLFGPYVDELNAFLASGETENVVVAVLLTKIKIFQGQATIQNTINATKVLFNPTFTAALLLKKRMVENDDSPSPGISKITEASKVSVEEDFLNLSPMTTVEGLKDCAEEKCFAVFGTVNVIVDDSDWWYTSCVVCNKKVYPDEKMYFCSKCNKHVLNVTPRYMIKMRVVDHTDSATFVLFDRDAAELFKKTCADMIESCGMGTDASEVPKDILAMVEKSYLFKVETNLGSSTMYEKSYRVKRVTADPVLVEKFQTKYKDLMKNVHEEDVNLVDGVVDGGALKSSDTIVQDLMKKLDEPTAGSVDGIDESLTASVHGIGLVQDVAVMSDGGDVDAPDKRNVTVSKRPIDGSKVEKDGSSKSLELIKRIKTEKP</sequence>
<reference evidence="9 11" key="2">
    <citation type="journal article" date="2014" name="BMC Genomics">
        <title>An improved genome release (version Mt4.0) for the model legume Medicago truncatula.</title>
        <authorList>
            <person name="Tang H."/>
            <person name="Krishnakumar V."/>
            <person name="Bidwell S."/>
            <person name="Rosen B."/>
            <person name="Chan A."/>
            <person name="Zhou S."/>
            <person name="Gentzbittel L."/>
            <person name="Childs K.L."/>
            <person name="Yandell M."/>
            <person name="Gundlach H."/>
            <person name="Mayer K.F."/>
            <person name="Schwartz D.C."/>
            <person name="Town C.D."/>
        </authorList>
    </citation>
    <scope>GENOME REANNOTATION</scope>
    <source>
        <strain evidence="10 11">cv. Jemalong A17</strain>
    </source>
</reference>
<protein>
    <submittedName>
        <fullName evidence="9">Replication factor-A carboxy-terminal domain protein</fullName>
    </submittedName>
</protein>
<feature type="domain" description="Replication factor A C-terminal" evidence="8">
    <location>
        <begin position="289"/>
        <end position="418"/>
    </location>
</feature>
<dbReference type="GO" id="GO:0008270">
    <property type="term" value="F:zinc ion binding"/>
    <property type="evidence" value="ECO:0007669"/>
    <property type="project" value="UniProtKB-KW"/>
</dbReference>
<evidence type="ECO:0000256" key="2">
    <source>
        <dbReference type="ARBA" id="ARBA00022723"/>
    </source>
</evidence>
<dbReference type="STRING" id="3880.G7IGJ6"/>
<dbReference type="OMA" id="HIVEVSH"/>
<dbReference type="PANTHER" id="PTHR47165:SF4">
    <property type="entry name" value="OS03G0429900 PROTEIN"/>
    <property type="match status" value="1"/>
</dbReference>
<dbReference type="GO" id="GO:0003684">
    <property type="term" value="F:damaged DNA binding"/>
    <property type="evidence" value="ECO:0000318"/>
    <property type="project" value="GO_Central"/>
</dbReference>
<organism evidence="9 11">
    <name type="scientific">Medicago truncatula</name>
    <name type="common">Barrel medic</name>
    <name type="synonym">Medicago tribuloides</name>
    <dbReference type="NCBI Taxonomy" id="3880"/>
    <lineage>
        <taxon>Eukaryota</taxon>
        <taxon>Viridiplantae</taxon>
        <taxon>Streptophyta</taxon>
        <taxon>Embryophyta</taxon>
        <taxon>Tracheophyta</taxon>
        <taxon>Spermatophyta</taxon>
        <taxon>Magnoliopsida</taxon>
        <taxon>eudicotyledons</taxon>
        <taxon>Gunneridae</taxon>
        <taxon>Pentapetalae</taxon>
        <taxon>rosids</taxon>
        <taxon>fabids</taxon>
        <taxon>Fabales</taxon>
        <taxon>Fabaceae</taxon>
        <taxon>Papilionoideae</taxon>
        <taxon>50 kb inversion clade</taxon>
        <taxon>NPAAA clade</taxon>
        <taxon>Hologalegina</taxon>
        <taxon>IRL clade</taxon>
        <taxon>Trifolieae</taxon>
        <taxon>Medicago</taxon>
    </lineage>
</organism>
<dbReference type="Proteomes" id="UP000002051">
    <property type="component" value="Chromosome 2"/>
</dbReference>
<dbReference type="GO" id="GO:0007004">
    <property type="term" value="P:telomere maintenance via telomerase"/>
    <property type="evidence" value="ECO:0000318"/>
    <property type="project" value="GO_Central"/>
</dbReference>
<evidence type="ECO:0000259" key="8">
    <source>
        <dbReference type="Pfam" id="PF08646"/>
    </source>
</evidence>
<dbReference type="InterPro" id="IPR013955">
    <property type="entry name" value="Rep_factor-A_C"/>
</dbReference>
<dbReference type="InterPro" id="IPR012340">
    <property type="entry name" value="NA-bd_OB-fold"/>
</dbReference>
<reference evidence="10" key="3">
    <citation type="submission" date="2015-04" db="UniProtKB">
        <authorList>
            <consortium name="EnsemblPlants"/>
        </authorList>
    </citation>
    <scope>IDENTIFICATION</scope>
    <source>
        <strain evidence="10">cv. Jemalong A17</strain>
    </source>
</reference>
<feature type="compositionally biased region" description="Basic and acidic residues" evidence="6">
    <location>
        <begin position="511"/>
        <end position="533"/>
    </location>
</feature>
<dbReference type="EMBL" id="CM001218">
    <property type="protein sequence ID" value="AES65761.1"/>
    <property type="molecule type" value="Genomic_DNA"/>
</dbReference>
<dbReference type="GO" id="GO:0051321">
    <property type="term" value="P:meiotic cell cycle"/>
    <property type="evidence" value="ECO:0000318"/>
    <property type="project" value="GO_Central"/>
</dbReference>
<keyword evidence="3" id="KW-0863">Zinc-finger</keyword>
<evidence type="ECO:0000313" key="9">
    <source>
        <dbReference type="EMBL" id="AES65761.1"/>
    </source>
</evidence>
<dbReference type="GO" id="GO:0006260">
    <property type="term" value="P:DNA replication"/>
    <property type="evidence" value="ECO:0000318"/>
    <property type="project" value="GO_Central"/>
</dbReference>
<evidence type="ECO:0000313" key="11">
    <source>
        <dbReference type="Proteomes" id="UP000002051"/>
    </source>
</evidence>
<evidence type="ECO:0000256" key="4">
    <source>
        <dbReference type="ARBA" id="ARBA00022833"/>
    </source>
</evidence>
<feature type="domain" description="Replication protein A 70 kDa DNA-binding subunit B/D first OB fold" evidence="7">
    <location>
        <begin position="6"/>
        <end position="110"/>
    </location>
</feature>
<dbReference type="PANTHER" id="PTHR47165">
    <property type="entry name" value="OS03G0429900 PROTEIN"/>
    <property type="match status" value="1"/>
</dbReference>
<name>G7IGJ6_MEDTR</name>
<dbReference type="OrthoDB" id="1040769at2759"/>
<dbReference type="InterPro" id="IPR003871">
    <property type="entry name" value="RFA1B/D_OB_1st"/>
</dbReference>
<dbReference type="eggNOG" id="KOG0851">
    <property type="taxonomic scope" value="Eukaryota"/>
</dbReference>
<dbReference type="InterPro" id="IPR047192">
    <property type="entry name" value="Euk_RPA1_DBD_C"/>
</dbReference>
<dbReference type="SUPFAM" id="SSF50249">
    <property type="entry name" value="Nucleic acid-binding proteins"/>
    <property type="match status" value="3"/>
</dbReference>
<dbReference type="CDD" id="cd04476">
    <property type="entry name" value="RPA1_DBD_C"/>
    <property type="match status" value="1"/>
</dbReference>
<dbReference type="PaxDb" id="3880-AES65761"/>
<dbReference type="GO" id="GO:0043047">
    <property type="term" value="F:single-stranded telomeric DNA binding"/>
    <property type="evidence" value="ECO:0000318"/>
    <property type="project" value="GO_Central"/>
</dbReference>
<keyword evidence="4" id="KW-0862">Zinc</keyword>
<dbReference type="GO" id="GO:0000724">
    <property type="term" value="P:double-strand break repair via homologous recombination"/>
    <property type="evidence" value="ECO:0000318"/>
    <property type="project" value="GO_Central"/>
</dbReference>
<evidence type="ECO:0000313" key="10">
    <source>
        <dbReference type="EnsemblPlants" id="AES65761"/>
    </source>
</evidence>
<accession>G7IGJ6</accession>
<dbReference type="GO" id="GO:0006289">
    <property type="term" value="P:nucleotide-excision repair"/>
    <property type="evidence" value="ECO:0000318"/>
    <property type="project" value="GO_Central"/>
</dbReference>
<evidence type="ECO:0000256" key="5">
    <source>
        <dbReference type="ARBA" id="ARBA00023125"/>
    </source>
</evidence>
<evidence type="ECO:0000259" key="7">
    <source>
        <dbReference type="Pfam" id="PF02721"/>
    </source>
</evidence>
<evidence type="ECO:0000256" key="1">
    <source>
        <dbReference type="ARBA" id="ARBA00005690"/>
    </source>
</evidence>
<gene>
    <name evidence="9" type="ordered locus">MTR_2g048560</name>
</gene>
<keyword evidence="5" id="KW-0238">DNA-binding</keyword>
<dbReference type="CDD" id="cd04480">
    <property type="entry name" value="RPA1_DBD_A_like"/>
    <property type="match status" value="1"/>
</dbReference>
<proteinExistence type="inferred from homology"/>
<dbReference type="AlphaFoldDB" id="G7IGJ6"/>
<keyword evidence="11" id="KW-1185">Reference proteome</keyword>